<keyword evidence="2" id="KW-1185">Reference proteome</keyword>
<name>A0AC61RC77_9BACT</name>
<sequence length="101" mass="11727">MTKWGYCRHNVIHGEILRYVYIISFCLVEVNGKVSAGFPSGGEVGKRIAKLNKIFYFKAKCIKKIKFLTKLHNIIKRTADFYAKYNRANKNGMIGVRVYLY</sequence>
<protein>
    <submittedName>
        <fullName evidence="1">Uncharacterized protein</fullName>
    </submittedName>
</protein>
<evidence type="ECO:0000313" key="1">
    <source>
        <dbReference type="EMBL" id="TGY77987.1"/>
    </source>
</evidence>
<comment type="caution">
    <text evidence="1">The sequence shown here is derived from an EMBL/GenBank/DDBJ whole genome shotgun (WGS) entry which is preliminary data.</text>
</comment>
<accession>A0AC61RC77</accession>
<dbReference type="EMBL" id="SRYB01000018">
    <property type="protein sequence ID" value="TGY77987.1"/>
    <property type="molecule type" value="Genomic_DNA"/>
</dbReference>
<evidence type="ECO:0000313" key="2">
    <source>
        <dbReference type="Proteomes" id="UP000306319"/>
    </source>
</evidence>
<dbReference type="Proteomes" id="UP000306319">
    <property type="component" value="Unassembled WGS sequence"/>
</dbReference>
<organism evidence="1 2">
    <name type="scientific">Lepagella muris</name>
    <dbReference type="NCBI Taxonomy" id="3032870"/>
    <lineage>
        <taxon>Bacteria</taxon>
        <taxon>Pseudomonadati</taxon>
        <taxon>Bacteroidota</taxon>
        <taxon>Bacteroidia</taxon>
        <taxon>Bacteroidales</taxon>
        <taxon>Muribaculaceae</taxon>
        <taxon>Lepagella</taxon>
    </lineage>
</organism>
<proteinExistence type="predicted"/>
<gene>
    <name evidence="1" type="ORF">E5331_12470</name>
</gene>
<reference evidence="1" key="1">
    <citation type="submission" date="2019-04" db="EMBL/GenBank/DDBJ databases">
        <title>Microbes associate with the intestines of laboratory mice.</title>
        <authorList>
            <person name="Navarre W."/>
            <person name="Wong E."/>
            <person name="Huang K."/>
            <person name="Tropini C."/>
            <person name="Ng K."/>
            <person name="Yu B."/>
        </authorList>
    </citation>
    <scope>NUCLEOTIDE SEQUENCE</scope>
    <source>
        <strain evidence="1">NM04_E33</strain>
    </source>
</reference>